<protein>
    <recommendedName>
        <fullName evidence="3">FAM86 N-terminal domain-containing protein</fullName>
    </recommendedName>
</protein>
<keyword evidence="5" id="KW-1185">Reference proteome</keyword>
<sequence length="307" mass="34695">VMSKVLQDSDYEISQSYQQDILNNTVCHPTAVQYPPSSSYSKLFLKTLISKIEESGQEVQEDLYTTYTDLLSCNEGDIDSCYKTYCFGENVSVTLKETKKMVVGGTTGMLTWEAGCFLTEWCLRNSQLFAGKRILELGAGLGLLGLGVIKQCNPESYIFSDRHHGVLDALASNLELSISDEAPIEVQRDWRDGTEWRLNNTVVKIMELDWEKKVCPKDIDIILAADVVFSNKLTPSLVGVIEAVLKNERAQAYIASTRRNPETLEFFKEQLDMHGIDIEWTEEIKDYSSPHLILATIVLMRLSKRID</sequence>
<dbReference type="PANTHER" id="PTHR14614:SF130">
    <property type="entry name" value="PROTEIN-LYSINE N-METHYLTRANSFERASE EEF2KMT"/>
    <property type="match status" value="1"/>
</dbReference>
<dbReference type="InterPro" id="IPR029063">
    <property type="entry name" value="SAM-dependent_MTases_sf"/>
</dbReference>
<dbReference type="Proteomes" id="UP001497623">
    <property type="component" value="Unassembled WGS sequence"/>
</dbReference>
<dbReference type="AlphaFoldDB" id="A0AAV2Q3H9"/>
<dbReference type="GO" id="GO:0016740">
    <property type="term" value="F:transferase activity"/>
    <property type="evidence" value="ECO:0007669"/>
    <property type="project" value="UniProtKB-KW"/>
</dbReference>
<evidence type="ECO:0000313" key="4">
    <source>
        <dbReference type="EMBL" id="CAL4069593.1"/>
    </source>
</evidence>
<evidence type="ECO:0000256" key="1">
    <source>
        <dbReference type="ARBA" id="ARBA00005511"/>
    </source>
</evidence>
<dbReference type="Gene3D" id="3.40.50.150">
    <property type="entry name" value="Vaccinia Virus protein VP39"/>
    <property type="match status" value="1"/>
</dbReference>
<comment type="caution">
    <text evidence="4">The sequence shown here is derived from an EMBL/GenBank/DDBJ whole genome shotgun (WGS) entry which is preliminary data.</text>
</comment>
<organism evidence="4 5">
    <name type="scientific">Meganyctiphanes norvegica</name>
    <name type="common">Northern krill</name>
    <name type="synonym">Thysanopoda norvegica</name>
    <dbReference type="NCBI Taxonomy" id="48144"/>
    <lineage>
        <taxon>Eukaryota</taxon>
        <taxon>Metazoa</taxon>
        <taxon>Ecdysozoa</taxon>
        <taxon>Arthropoda</taxon>
        <taxon>Crustacea</taxon>
        <taxon>Multicrustacea</taxon>
        <taxon>Malacostraca</taxon>
        <taxon>Eumalacostraca</taxon>
        <taxon>Eucarida</taxon>
        <taxon>Euphausiacea</taxon>
        <taxon>Euphausiidae</taxon>
        <taxon>Meganyctiphanes</taxon>
    </lineage>
</organism>
<feature type="non-terminal residue" evidence="4">
    <location>
        <position position="1"/>
    </location>
</feature>
<reference evidence="4 5" key="1">
    <citation type="submission" date="2024-05" db="EMBL/GenBank/DDBJ databases">
        <authorList>
            <person name="Wallberg A."/>
        </authorList>
    </citation>
    <scope>NUCLEOTIDE SEQUENCE [LARGE SCALE GENOMIC DNA]</scope>
</reference>
<dbReference type="PANTHER" id="PTHR14614">
    <property type="entry name" value="HEPATOCELLULAR CARCINOMA-ASSOCIATED ANTIGEN"/>
    <property type="match status" value="1"/>
</dbReference>
<accession>A0AAV2Q3H9</accession>
<feature type="domain" description="FAM86 N-terminal" evidence="3">
    <location>
        <begin position="15"/>
        <end position="69"/>
    </location>
</feature>
<evidence type="ECO:0000256" key="2">
    <source>
        <dbReference type="ARBA" id="ARBA00022679"/>
    </source>
</evidence>
<dbReference type="Pfam" id="PF14904">
    <property type="entry name" value="FAM86"/>
    <property type="match status" value="1"/>
</dbReference>
<comment type="similarity">
    <text evidence="1">Belongs to the class I-like SAM-binding methyltransferase superfamily. EEF2KMT family.</text>
</comment>
<name>A0AAV2Q3H9_MEGNR</name>
<keyword evidence="2" id="KW-0808">Transferase</keyword>
<evidence type="ECO:0000313" key="5">
    <source>
        <dbReference type="Proteomes" id="UP001497623"/>
    </source>
</evidence>
<dbReference type="EMBL" id="CAXKWB010003603">
    <property type="protein sequence ID" value="CAL4069593.1"/>
    <property type="molecule type" value="Genomic_DNA"/>
</dbReference>
<dbReference type="Pfam" id="PF10294">
    <property type="entry name" value="Methyltransf_16"/>
    <property type="match status" value="1"/>
</dbReference>
<dbReference type="SUPFAM" id="SSF53335">
    <property type="entry name" value="S-adenosyl-L-methionine-dependent methyltransferases"/>
    <property type="match status" value="1"/>
</dbReference>
<dbReference type="GO" id="GO:0032991">
    <property type="term" value="C:protein-containing complex"/>
    <property type="evidence" value="ECO:0007669"/>
    <property type="project" value="TreeGrafter"/>
</dbReference>
<dbReference type="InterPro" id="IPR019410">
    <property type="entry name" value="Methyltransf_16"/>
</dbReference>
<proteinExistence type="inferred from homology"/>
<gene>
    <name evidence="4" type="ORF">MNOR_LOCUS7962</name>
</gene>
<dbReference type="InterPro" id="IPR029426">
    <property type="entry name" value="FAM86_N"/>
</dbReference>
<evidence type="ECO:0000259" key="3">
    <source>
        <dbReference type="Pfam" id="PF14904"/>
    </source>
</evidence>